<keyword evidence="3" id="KW-1185">Reference proteome</keyword>
<feature type="transmembrane region" description="Helical" evidence="1">
    <location>
        <begin position="244"/>
        <end position="268"/>
    </location>
</feature>
<comment type="caution">
    <text evidence="2">The sequence shown here is derived from an EMBL/GenBank/DDBJ whole genome shotgun (WGS) entry which is preliminary data.</text>
</comment>
<dbReference type="Pfam" id="PF09991">
    <property type="entry name" value="DUF2232"/>
    <property type="match status" value="1"/>
</dbReference>
<feature type="transmembrane region" description="Helical" evidence="1">
    <location>
        <begin position="280"/>
        <end position="305"/>
    </location>
</feature>
<sequence length="313" mass="35166">MDKNKSNSAIELIITIIITSMLTILGLYVSPLILIFYPVLHIVLGVKQGMKYTLLSIVTSSIIAGFSSSYLDGLYIFTCYGLLGIALTYMISKEKTATKTIAVGSIVYLVCIALYVILSKELINYDIIGEFSKAIKESVTMQVQSLKNSGLSNYEISQASMILEDVVSYILIVIPSFMILTSVFVTYISYLISTHLINKKQIKDVYVPKFMYFKLPDNFIVGVIILLLLSSITIYFEFLYYEGIFMNIIILIFLGLFVQGLSLTTYILNKSNMSKVIKYILLVLIVINVFSSIIVAIVGLLDVFFDFRKLKKA</sequence>
<dbReference type="STRING" id="1503.CLPU_23c00230"/>
<dbReference type="EMBL" id="LGSS01000023">
    <property type="protein sequence ID" value="KNF07140.1"/>
    <property type="molecule type" value="Genomic_DNA"/>
</dbReference>
<proteinExistence type="predicted"/>
<evidence type="ECO:0000313" key="2">
    <source>
        <dbReference type="EMBL" id="KNF07140.1"/>
    </source>
</evidence>
<feature type="transmembrane region" description="Helical" evidence="1">
    <location>
        <begin position="74"/>
        <end position="91"/>
    </location>
</feature>
<evidence type="ECO:0000313" key="3">
    <source>
        <dbReference type="Proteomes" id="UP000037267"/>
    </source>
</evidence>
<dbReference type="RefSeq" id="WP_050378797.1">
    <property type="nucleotide sequence ID" value="NZ_LGSS01000023.1"/>
</dbReference>
<keyword evidence="1" id="KW-0812">Transmembrane</keyword>
<accession>A0A0L0W788</accession>
<dbReference type="AlphaFoldDB" id="A0A0L0W788"/>
<feature type="transmembrane region" description="Helical" evidence="1">
    <location>
        <begin position="166"/>
        <end position="192"/>
    </location>
</feature>
<name>A0A0L0W788_GOTPU</name>
<dbReference type="PANTHER" id="PTHR41324:SF1">
    <property type="entry name" value="DUF2232 DOMAIN-CONTAINING PROTEIN"/>
    <property type="match status" value="1"/>
</dbReference>
<dbReference type="InterPro" id="IPR018710">
    <property type="entry name" value="DUF2232"/>
</dbReference>
<feature type="transmembrane region" description="Helical" evidence="1">
    <location>
        <begin position="219"/>
        <end position="238"/>
    </location>
</feature>
<feature type="transmembrane region" description="Helical" evidence="1">
    <location>
        <begin position="12"/>
        <end position="40"/>
    </location>
</feature>
<reference evidence="3" key="1">
    <citation type="submission" date="2015-07" db="EMBL/GenBank/DDBJ databases">
        <title>Draft genome sequence of the purine-degrading Gottschalkia purinilyticum DSM 1384 (formerly Clostridium purinilyticum).</title>
        <authorList>
            <person name="Poehlein A."/>
            <person name="Schiel-Bengelsdorf B."/>
            <person name="Bengelsdorf F.R."/>
            <person name="Daniel R."/>
            <person name="Duerre P."/>
        </authorList>
    </citation>
    <scope>NUCLEOTIDE SEQUENCE [LARGE SCALE GENOMIC DNA]</scope>
    <source>
        <strain evidence="3">DSM 1384</strain>
    </source>
</reference>
<protein>
    <submittedName>
        <fullName evidence="2">Hypothetical membrane DUF2232</fullName>
    </submittedName>
</protein>
<dbReference type="OrthoDB" id="1950201at2"/>
<gene>
    <name evidence="2" type="ORF">CLPU_23c00230</name>
</gene>
<evidence type="ECO:0000256" key="1">
    <source>
        <dbReference type="SAM" id="Phobius"/>
    </source>
</evidence>
<keyword evidence="1" id="KW-1133">Transmembrane helix</keyword>
<dbReference type="Proteomes" id="UP000037267">
    <property type="component" value="Unassembled WGS sequence"/>
</dbReference>
<keyword evidence="1" id="KW-0472">Membrane</keyword>
<dbReference type="PANTHER" id="PTHR41324">
    <property type="entry name" value="MEMBRANE PROTEIN-RELATED"/>
    <property type="match status" value="1"/>
</dbReference>
<organism evidence="2 3">
    <name type="scientific">Gottschalkia purinilytica</name>
    <name type="common">Clostridium purinilyticum</name>
    <dbReference type="NCBI Taxonomy" id="1503"/>
    <lineage>
        <taxon>Bacteria</taxon>
        <taxon>Bacillati</taxon>
        <taxon>Bacillota</taxon>
        <taxon>Tissierellia</taxon>
        <taxon>Tissierellales</taxon>
        <taxon>Gottschalkiaceae</taxon>
        <taxon>Gottschalkia</taxon>
    </lineage>
</organism>
<feature type="transmembrane region" description="Helical" evidence="1">
    <location>
        <begin position="100"/>
        <end position="118"/>
    </location>
</feature>